<evidence type="ECO:0000313" key="2">
    <source>
        <dbReference type="Proteomes" id="UP000499080"/>
    </source>
</evidence>
<name>A0A4Y2BZ45_ARAVE</name>
<protein>
    <submittedName>
        <fullName evidence="1">Uncharacterized protein</fullName>
    </submittedName>
</protein>
<organism evidence="1 2">
    <name type="scientific">Araneus ventricosus</name>
    <name type="common">Orbweaver spider</name>
    <name type="synonym">Epeira ventricosa</name>
    <dbReference type="NCBI Taxonomy" id="182803"/>
    <lineage>
        <taxon>Eukaryota</taxon>
        <taxon>Metazoa</taxon>
        <taxon>Ecdysozoa</taxon>
        <taxon>Arthropoda</taxon>
        <taxon>Chelicerata</taxon>
        <taxon>Arachnida</taxon>
        <taxon>Araneae</taxon>
        <taxon>Araneomorphae</taxon>
        <taxon>Entelegynae</taxon>
        <taxon>Araneoidea</taxon>
        <taxon>Araneidae</taxon>
        <taxon>Araneus</taxon>
    </lineage>
</organism>
<accession>A0A4Y2BZ45</accession>
<dbReference type="EMBL" id="BGPR01000127">
    <property type="protein sequence ID" value="GBL97173.1"/>
    <property type="molecule type" value="Genomic_DNA"/>
</dbReference>
<dbReference type="AlphaFoldDB" id="A0A4Y2BZ45"/>
<gene>
    <name evidence="1" type="ORF">AVEN_144613_1</name>
</gene>
<proteinExistence type="predicted"/>
<evidence type="ECO:0000313" key="1">
    <source>
        <dbReference type="EMBL" id="GBL97173.1"/>
    </source>
</evidence>
<sequence>MTSELALLSLSSRTTPTGWCLTTTCELAPNWPHKMGSGFESGILQPRSQGFANRPQRPPCSCKLHGIHRPLSSTLVFRLLLKPRRFLQS</sequence>
<comment type="caution">
    <text evidence="1">The sequence shown here is derived from an EMBL/GenBank/DDBJ whole genome shotgun (WGS) entry which is preliminary data.</text>
</comment>
<keyword evidence="2" id="KW-1185">Reference proteome</keyword>
<reference evidence="1 2" key="1">
    <citation type="journal article" date="2019" name="Sci. Rep.">
        <title>Orb-weaving spider Araneus ventricosus genome elucidates the spidroin gene catalogue.</title>
        <authorList>
            <person name="Kono N."/>
            <person name="Nakamura H."/>
            <person name="Ohtoshi R."/>
            <person name="Moran D.A.P."/>
            <person name="Shinohara A."/>
            <person name="Yoshida Y."/>
            <person name="Fujiwara M."/>
            <person name="Mori M."/>
            <person name="Tomita M."/>
            <person name="Arakawa K."/>
        </authorList>
    </citation>
    <scope>NUCLEOTIDE SEQUENCE [LARGE SCALE GENOMIC DNA]</scope>
</reference>
<dbReference type="Proteomes" id="UP000499080">
    <property type="component" value="Unassembled WGS sequence"/>
</dbReference>